<keyword evidence="3" id="KW-1185">Reference proteome</keyword>
<gene>
    <name evidence="2" type="ORF">LNKW23_40780</name>
</gene>
<proteinExistence type="predicted"/>
<accession>A0ABQ6LR91</accession>
<organism evidence="2 3">
    <name type="scientific">Paralimibaculum aggregatum</name>
    <dbReference type="NCBI Taxonomy" id="3036245"/>
    <lineage>
        <taxon>Bacteria</taxon>
        <taxon>Pseudomonadati</taxon>
        <taxon>Pseudomonadota</taxon>
        <taxon>Alphaproteobacteria</taxon>
        <taxon>Rhodobacterales</taxon>
        <taxon>Paracoccaceae</taxon>
        <taxon>Paralimibaculum</taxon>
    </lineage>
</organism>
<evidence type="ECO:0008006" key="4">
    <source>
        <dbReference type="Google" id="ProtNLM"/>
    </source>
</evidence>
<dbReference type="EMBL" id="BSYI01000045">
    <property type="protein sequence ID" value="GMG84862.1"/>
    <property type="molecule type" value="Genomic_DNA"/>
</dbReference>
<feature type="region of interest" description="Disordered" evidence="1">
    <location>
        <begin position="347"/>
        <end position="414"/>
    </location>
</feature>
<comment type="caution">
    <text evidence="2">The sequence shown here is derived from an EMBL/GenBank/DDBJ whole genome shotgun (WGS) entry which is preliminary data.</text>
</comment>
<evidence type="ECO:0000313" key="3">
    <source>
        <dbReference type="Proteomes" id="UP001239909"/>
    </source>
</evidence>
<evidence type="ECO:0000313" key="2">
    <source>
        <dbReference type="EMBL" id="GMG84862.1"/>
    </source>
</evidence>
<feature type="compositionally biased region" description="Pro residues" evidence="1">
    <location>
        <begin position="375"/>
        <end position="384"/>
    </location>
</feature>
<evidence type="ECO:0000256" key="1">
    <source>
        <dbReference type="SAM" id="MobiDB-lite"/>
    </source>
</evidence>
<protein>
    <recommendedName>
        <fullName evidence="4">DUF4261 domain-containing protein</fullName>
    </recommendedName>
</protein>
<name>A0ABQ6LR91_9RHOB</name>
<feature type="compositionally biased region" description="Low complexity" evidence="1">
    <location>
        <begin position="385"/>
        <end position="414"/>
    </location>
</feature>
<dbReference type="Proteomes" id="UP001239909">
    <property type="component" value="Unassembled WGS sequence"/>
</dbReference>
<sequence length="414" mass="43895">MDQSFAIVLPLRKRLRIDPGDMITELRLLVEETGATVRMDPRMMHAAPPSTGLLGALRRSPPETVAFELDGVRLRVSLHGEPFADRLEMGRYVNPVMWERGLGEFTDHRAYYKVHEAGIEGEEGPDAIFDRAAAVTATASVVARLSEPVGAIWLAARNSVPMRTFGAAMEQLKEGTAPLSFWLRWHVIPPGEMEDYNSGIVTGGLAAFTGREIMARPSVTETRVMIDHAFELARRMIDEKMAISDNQAVDGDGGARLRLRLGGRHRRGDSPVVEMSLLKGAAPRARPAEPGAEAAARPEPARHVAEPGRIEAVQIAAAAPIQAGPVQAGAVQAGAVQAGQAGALQANPAQSAPLPPEQAADLGGGQVPHAAPAPGRQPPRPDPAADPAADPDAGAPAEPRGRVVRLVPGGRRKG</sequence>
<reference evidence="2 3" key="1">
    <citation type="submission" date="2023-04" db="EMBL/GenBank/DDBJ databases">
        <title>Marinoamorphus aggregata gen. nov., sp. Nov., isolate from tissue of brittle star Ophioplocus japonicus.</title>
        <authorList>
            <person name="Kawano K."/>
            <person name="Sawayama S."/>
            <person name="Nakagawa S."/>
        </authorList>
    </citation>
    <scope>NUCLEOTIDE SEQUENCE [LARGE SCALE GENOMIC DNA]</scope>
    <source>
        <strain evidence="2 3">NKW23</strain>
    </source>
</reference>
<feature type="compositionally biased region" description="Low complexity" evidence="1">
    <location>
        <begin position="281"/>
        <end position="298"/>
    </location>
</feature>
<feature type="region of interest" description="Disordered" evidence="1">
    <location>
        <begin position="278"/>
        <end position="303"/>
    </location>
</feature>